<dbReference type="EMBL" id="JARK01001346">
    <property type="protein sequence ID" value="EYC26303.1"/>
    <property type="molecule type" value="Genomic_DNA"/>
</dbReference>
<gene>
    <name evidence="1" type="primary">Acey_s0010.g1075</name>
    <name evidence="1" type="ORF">Y032_0010g1075</name>
</gene>
<dbReference type="Proteomes" id="UP000024635">
    <property type="component" value="Unassembled WGS sequence"/>
</dbReference>
<evidence type="ECO:0000313" key="2">
    <source>
        <dbReference type="Proteomes" id="UP000024635"/>
    </source>
</evidence>
<sequence>MSALFAFGTTWECELMVSYYITFSSSTIVPITPSTSEAGRILTDFDDVSPRESEVDGVHQKRMGRAS</sequence>
<evidence type="ECO:0000313" key="1">
    <source>
        <dbReference type="EMBL" id="EYC26303.1"/>
    </source>
</evidence>
<reference evidence="2" key="1">
    <citation type="journal article" date="2015" name="Nat. Genet.">
        <title>The genome and transcriptome of the zoonotic hookworm Ancylostoma ceylanicum identify infection-specific gene families.</title>
        <authorList>
            <person name="Schwarz E.M."/>
            <person name="Hu Y."/>
            <person name="Antoshechkin I."/>
            <person name="Miller M.M."/>
            <person name="Sternberg P.W."/>
            <person name="Aroian R.V."/>
        </authorList>
    </citation>
    <scope>NUCLEOTIDE SEQUENCE</scope>
    <source>
        <strain evidence="2">HY135</strain>
    </source>
</reference>
<proteinExistence type="predicted"/>
<name>A0A016VHP5_9BILA</name>
<accession>A0A016VHP5</accession>
<protein>
    <submittedName>
        <fullName evidence="1">Uncharacterized protein</fullName>
    </submittedName>
</protein>
<comment type="caution">
    <text evidence="1">The sequence shown here is derived from an EMBL/GenBank/DDBJ whole genome shotgun (WGS) entry which is preliminary data.</text>
</comment>
<keyword evidence="2" id="KW-1185">Reference proteome</keyword>
<dbReference type="AlphaFoldDB" id="A0A016VHP5"/>
<organism evidence="1 2">
    <name type="scientific">Ancylostoma ceylanicum</name>
    <dbReference type="NCBI Taxonomy" id="53326"/>
    <lineage>
        <taxon>Eukaryota</taxon>
        <taxon>Metazoa</taxon>
        <taxon>Ecdysozoa</taxon>
        <taxon>Nematoda</taxon>
        <taxon>Chromadorea</taxon>
        <taxon>Rhabditida</taxon>
        <taxon>Rhabditina</taxon>
        <taxon>Rhabditomorpha</taxon>
        <taxon>Strongyloidea</taxon>
        <taxon>Ancylostomatidae</taxon>
        <taxon>Ancylostomatinae</taxon>
        <taxon>Ancylostoma</taxon>
    </lineage>
</organism>